<dbReference type="KEGG" id="cci:CC1G_14035"/>
<feature type="compositionally biased region" description="Low complexity" evidence="1">
    <location>
        <begin position="327"/>
        <end position="351"/>
    </location>
</feature>
<organism evidence="2 3">
    <name type="scientific">Coprinopsis cinerea (strain Okayama-7 / 130 / ATCC MYA-4618 / FGSC 9003)</name>
    <name type="common">Inky cap fungus</name>
    <name type="synonym">Hormographiella aspergillata</name>
    <dbReference type="NCBI Taxonomy" id="240176"/>
    <lineage>
        <taxon>Eukaryota</taxon>
        <taxon>Fungi</taxon>
        <taxon>Dikarya</taxon>
        <taxon>Basidiomycota</taxon>
        <taxon>Agaricomycotina</taxon>
        <taxon>Agaricomycetes</taxon>
        <taxon>Agaricomycetidae</taxon>
        <taxon>Agaricales</taxon>
        <taxon>Agaricineae</taxon>
        <taxon>Psathyrellaceae</taxon>
        <taxon>Coprinopsis</taxon>
    </lineage>
</organism>
<gene>
    <name evidence="2" type="ORF">CC1G_14035</name>
</gene>
<dbReference type="eggNOG" id="ENOG502SW2M">
    <property type="taxonomic scope" value="Eukaryota"/>
</dbReference>
<comment type="caution">
    <text evidence="2">The sequence shown here is derived from an EMBL/GenBank/DDBJ whole genome shotgun (WGS) entry which is preliminary data.</text>
</comment>
<feature type="compositionally biased region" description="Basic residues" evidence="1">
    <location>
        <begin position="309"/>
        <end position="326"/>
    </location>
</feature>
<feature type="compositionally biased region" description="Polar residues" evidence="1">
    <location>
        <begin position="23"/>
        <end position="35"/>
    </location>
</feature>
<dbReference type="RefSeq" id="XP_002911997.1">
    <property type="nucleotide sequence ID" value="XM_002911951.1"/>
</dbReference>
<reference evidence="2 3" key="1">
    <citation type="journal article" date="2010" name="Proc. Natl. Acad. Sci. U.S.A.">
        <title>Insights into evolution of multicellular fungi from the assembled chromosomes of the mushroom Coprinopsis cinerea (Coprinus cinereus).</title>
        <authorList>
            <person name="Stajich J.E."/>
            <person name="Wilke S.K."/>
            <person name="Ahren D."/>
            <person name="Au C.H."/>
            <person name="Birren B.W."/>
            <person name="Borodovsky M."/>
            <person name="Burns C."/>
            <person name="Canback B."/>
            <person name="Casselton L.A."/>
            <person name="Cheng C.K."/>
            <person name="Deng J."/>
            <person name="Dietrich F.S."/>
            <person name="Fargo D.C."/>
            <person name="Farman M.L."/>
            <person name="Gathman A.C."/>
            <person name="Goldberg J."/>
            <person name="Guigo R."/>
            <person name="Hoegger P.J."/>
            <person name="Hooker J.B."/>
            <person name="Huggins A."/>
            <person name="James T.Y."/>
            <person name="Kamada T."/>
            <person name="Kilaru S."/>
            <person name="Kodira C."/>
            <person name="Kues U."/>
            <person name="Kupfer D."/>
            <person name="Kwan H.S."/>
            <person name="Lomsadze A."/>
            <person name="Li W."/>
            <person name="Lilly W.W."/>
            <person name="Ma L.J."/>
            <person name="Mackey A.J."/>
            <person name="Manning G."/>
            <person name="Martin F."/>
            <person name="Muraguchi H."/>
            <person name="Natvig D.O."/>
            <person name="Palmerini H."/>
            <person name="Ramesh M.A."/>
            <person name="Rehmeyer C.J."/>
            <person name="Roe B.A."/>
            <person name="Shenoy N."/>
            <person name="Stanke M."/>
            <person name="Ter-Hovhannisyan V."/>
            <person name="Tunlid A."/>
            <person name="Velagapudi R."/>
            <person name="Vision T.J."/>
            <person name="Zeng Q."/>
            <person name="Zolan M.E."/>
            <person name="Pukkila P.J."/>
        </authorList>
    </citation>
    <scope>NUCLEOTIDE SEQUENCE [LARGE SCALE GENOMIC DNA]</scope>
    <source>
        <strain evidence="3">Okayama-7 / 130 / ATCC MYA-4618 / FGSC 9003</strain>
    </source>
</reference>
<dbReference type="OMA" id="RANCITA"/>
<dbReference type="OrthoDB" id="3263422at2759"/>
<evidence type="ECO:0000313" key="3">
    <source>
        <dbReference type="Proteomes" id="UP000001861"/>
    </source>
</evidence>
<feature type="region of interest" description="Disordered" evidence="1">
    <location>
        <begin position="117"/>
        <end position="136"/>
    </location>
</feature>
<name>D6RKU9_COPC7</name>
<dbReference type="VEuPathDB" id="FungiDB:CC1G_14035"/>
<evidence type="ECO:0000313" key="2">
    <source>
        <dbReference type="EMBL" id="EFI28503.1"/>
    </source>
</evidence>
<dbReference type="GeneID" id="9379902"/>
<feature type="compositionally biased region" description="Low complexity" evidence="1">
    <location>
        <begin position="118"/>
        <end position="136"/>
    </location>
</feature>
<feature type="compositionally biased region" description="Low complexity" evidence="1">
    <location>
        <begin position="1"/>
        <end position="18"/>
    </location>
</feature>
<feature type="region of interest" description="Disordered" evidence="1">
    <location>
        <begin position="1"/>
        <end position="36"/>
    </location>
</feature>
<dbReference type="EMBL" id="AACS02000002">
    <property type="protein sequence ID" value="EFI28503.1"/>
    <property type="molecule type" value="Genomic_DNA"/>
</dbReference>
<feature type="region of interest" description="Disordered" evidence="1">
    <location>
        <begin position="407"/>
        <end position="480"/>
    </location>
</feature>
<sequence>MSPQQSLQLQLNRNSYSSEHNSDVYSNVATPSSHSFLGPYDTPTPDVFNTGYRSNHTPASNLPTGSNFNTASVAPIPNRNADFLNPRFRELWEENIKLKSELEAQRSQVALLKRLLDQGASGPGPSAPPTTQQPAPIFQTGEQKLRSEIDQLNREQPLGQEPSMADYLYQNCTFWDKDSVRDQNNERANNNEPALEKWDWVTTIDGDRVSDERLEEMWGYATGLFDQYHFNFLSPNQWSSKQPIVKEHWQAKMYRKFPELRYCSGGWKVERLATLKYFEWHRSLKSGTKPRCPIISAHLGLPCEPSGSQKRKRRGGDHSQAKKAKALARATASAMETESSATTTPVPLSSTPAPPGPTSATATAALDTAAKAGSAKEPSPGPSGTANKEPPKLRKGEYIVDGHVFSYSRDNSTAPDEMLQQNHNEGDEDDSSDIFKNLDIPPPEHTVPLKPQDPSQSPDPAVVNPKPKKKGPKEKVAEEPSNAITARNLFLIDYIAIHGRVLTKSEVTAAFHKLPGSVELKYKFLATSRKKNQELEPALVPSSILKEHEEYEKTKATQSDPA</sequence>
<protein>
    <submittedName>
        <fullName evidence="2">Uncharacterized protein</fullName>
    </submittedName>
</protein>
<evidence type="ECO:0000256" key="1">
    <source>
        <dbReference type="SAM" id="MobiDB-lite"/>
    </source>
</evidence>
<dbReference type="InParanoid" id="D6RKU9"/>
<feature type="region of interest" description="Disordered" evidence="1">
    <location>
        <begin position="298"/>
        <end position="394"/>
    </location>
</feature>
<feature type="compositionally biased region" description="Polar residues" evidence="1">
    <location>
        <begin position="408"/>
        <end position="423"/>
    </location>
</feature>
<proteinExistence type="predicted"/>
<dbReference type="AlphaFoldDB" id="D6RKU9"/>
<dbReference type="HOGENOM" id="CLU_484849_0_0_1"/>
<accession>D6RKU9</accession>
<keyword evidence="3" id="KW-1185">Reference proteome</keyword>
<feature type="compositionally biased region" description="Low complexity" evidence="1">
    <location>
        <begin position="358"/>
        <end position="376"/>
    </location>
</feature>
<dbReference type="Proteomes" id="UP000001861">
    <property type="component" value="Unassembled WGS sequence"/>
</dbReference>